<organism evidence="1 2">
    <name type="scientific">Ceriporiopsis subvermispora (strain B)</name>
    <name type="common">White-rot fungus</name>
    <name type="synonym">Gelatoporia subvermispora</name>
    <dbReference type="NCBI Taxonomy" id="914234"/>
    <lineage>
        <taxon>Eukaryota</taxon>
        <taxon>Fungi</taxon>
        <taxon>Dikarya</taxon>
        <taxon>Basidiomycota</taxon>
        <taxon>Agaricomycotina</taxon>
        <taxon>Agaricomycetes</taxon>
        <taxon>Polyporales</taxon>
        <taxon>Gelatoporiaceae</taxon>
        <taxon>Gelatoporia</taxon>
    </lineage>
</organism>
<dbReference type="Proteomes" id="UP000016930">
    <property type="component" value="Unassembled WGS sequence"/>
</dbReference>
<sequence length="173" mass="19815">SAIEDIQIALDYIKSIRQATLDDSALPTHVLERLRAPVTHQLDKVDPDLLFSLELWLSINNASEETYHQVRQAALRRHPKDPVLSYATVERRVTNLTGIAPICHDMCTRSCIAYTGPYASLEQCPICSEPRYDQLILETSRGRDKRARQRYYTIPVGPQIQALWRSPELAQRM</sequence>
<protein>
    <submittedName>
        <fullName evidence="1">Uncharacterized protein</fullName>
    </submittedName>
</protein>
<reference evidence="1 2" key="1">
    <citation type="journal article" date="2012" name="Proc. Natl. Acad. Sci. U.S.A.">
        <title>Comparative genomics of Ceriporiopsis subvermispora and Phanerochaete chrysosporium provide insight into selective ligninolysis.</title>
        <authorList>
            <person name="Fernandez-Fueyo E."/>
            <person name="Ruiz-Duenas F.J."/>
            <person name="Ferreira P."/>
            <person name="Floudas D."/>
            <person name="Hibbett D.S."/>
            <person name="Canessa P."/>
            <person name="Larrondo L.F."/>
            <person name="James T.Y."/>
            <person name="Seelenfreund D."/>
            <person name="Lobos S."/>
            <person name="Polanco R."/>
            <person name="Tello M."/>
            <person name="Honda Y."/>
            <person name="Watanabe T."/>
            <person name="Watanabe T."/>
            <person name="Ryu J.S."/>
            <person name="Kubicek C.P."/>
            <person name="Schmoll M."/>
            <person name="Gaskell J."/>
            <person name="Hammel K.E."/>
            <person name="St John F.J."/>
            <person name="Vanden Wymelenberg A."/>
            <person name="Sabat G."/>
            <person name="Splinter BonDurant S."/>
            <person name="Syed K."/>
            <person name="Yadav J.S."/>
            <person name="Doddapaneni H."/>
            <person name="Subramanian V."/>
            <person name="Lavin J.L."/>
            <person name="Oguiza J.A."/>
            <person name="Perez G."/>
            <person name="Pisabarro A.G."/>
            <person name="Ramirez L."/>
            <person name="Santoyo F."/>
            <person name="Master E."/>
            <person name="Coutinho P.M."/>
            <person name="Henrissat B."/>
            <person name="Lombard V."/>
            <person name="Magnuson J.K."/>
            <person name="Kuees U."/>
            <person name="Hori C."/>
            <person name="Igarashi K."/>
            <person name="Samejima M."/>
            <person name="Held B.W."/>
            <person name="Barry K.W."/>
            <person name="LaButti K.M."/>
            <person name="Lapidus A."/>
            <person name="Lindquist E.A."/>
            <person name="Lucas S.M."/>
            <person name="Riley R."/>
            <person name="Salamov A.A."/>
            <person name="Hoffmeister D."/>
            <person name="Schwenk D."/>
            <person name="Hadar Y."/>
            <person name="Yarden O."/>
            <person name="de Vries R.P."/>
            <person name="Wiebenga A."/>
            <person name="Stenlid J."/>
            <person name="Eastwood D."/>
            <person name="Grigoriev I.V."/>
            <person name="Berka R.M."/>
            <person name="Blanchette R.A."/>
            <person name="Kersten P."/>
            <person name="Martinez A.T."/>
            <person name="Vicuna R."/>
            <person name="Cullen D."/>
        </authorList>
    </citation>
    <scope>NUCLEOTIDE SEQUENCE [LARGE SCALE GENOMIC DNA]</scope>
    <source>
        <strain evidence="1 2">B</strain>
    </source>
</reference>
<proteinExistence type="predicted"/>
<evidence type="ECO:0000313" key="1">
    <source>
        <dbReference type="EMBL" id="EMD33182.1"/>
    </source>
</evidence>
<feature type="non-terminal residue" evidence="1">
    <location>
        <position position="173"/>
    </location>
</feature>
<dbReference type="STRING" id="914234.M2R4N8"/>
<feature type="non-terminal residue" evidence="1">
    <location>
        <position position="1"/>
    </location>
</feature>
<evidence type="ECO:0000313" key="2">
    <source>
        <dbReference type="Proteomes" id="UP000016930"/>
    </source>
</evidence>
<name>M2R4N8_CERS8</name>
<keyword evidence="2" id="KW-1185">Reference proteome</keyword>
<dbReference type="AlphaFoldDB" id="M2R4N8"/>
<dbReference type="OrthoDB" id="3266386at2759"/>
<gene>
    <name evidence="1" type="ORF">CERSUDRAFT_24921</name>
</gene>
<dbReference type="HOGENOM" id="CLU_007337_3_0_1"/>
<accession>M2R4N8</accession>
<dbReference type="EMBL" id="KB445807">
    <property type="protein sequence ID" value="EMD33182.1"/>
    <property type="molecule type" value="Genomic_DNA"/>
</dbReference>